<evidence type="ECO:0000256" key="1">
    <source>
        <dbReference type="SAM" id="MobiDB-lite"/>
    </source>
</evidence>
<dbReference type="AlphaFoldDB" id="A0AAD6VF56"/>
<sequence length="260" mass="28555">MGHVLVRNVHLSLPNVGWLQPQGPPPRHARPSRRPSPRATFSLRRSCTTKVSATASACIAPHAAHARNTHRAWGAHDRHLPLPLVACRPPPLHTLHRPRGAHARHLLSPLIACRPPPLHTSHRALHVHCPLNAHAPGRQCSWPPPAAAACRTLPPSLVVRRPCTRRTTCSTTHYPLHAHALRRVVLMPATCHLPLAPCARRSLGRCSVEVVYDIAHTARNANPVHTSDTDFDISALVFLHGATRISVERAPAVVWTTQLF</sequence>
<name>A0AAD6VF56_9AGAR</name>
<protein>
    <submittedName>
        <fullName evidence="2">Uncharacterized protein</fullName>
    </submittedName>
</protein>
<feature type="compositionally biased region" description="Basic residues" evidence="1">
    <location>
        <begin position="27"/>
        <end position="36"/>
    </location>
</feature>
<gene>
    <name evidence="2" type="ORF">GGX14DRAFT_567336</name>
</gene>
<keyword evidence="3" id="KW-1185">Reference proteome</keyword>
<dbReference type="EMBL" id="JARJCW010000035">
    <property type="protein sequence ID" value="KAJ7208037.1"/>
    <property type="molecule type" value="Genomic_DNA"/>
</dbReference>
<proteinExistence type="predicted"/>
<dbReference type="Proteomes" id="UP001219525">
    <property type="component" value="Unassembled WGS sequence"/>
</dbReference>
<reference evidence="2" key="1">
    <citation type="submission" date="2023-03" db="EMBL/GenBank/DDBJ databases">
        <title>Massive genome expansion in bonnet fungi (Mycena s.s.) driven by repeated elements and novel gene families across ecological guilds.</title>
        <authorList>
            <consortium name="Lawrence Berkeley National Laboratory"/>
            <person name="Harder C.B."/>
            <person name="Miyauchi S."/>
            <person name="Viragh M."/>
            <person name="Kuo A."/>
            <person name="Thoen E."/>
            <person name="Andreopoulos B."/>
            <person name="Lu D."/>
            <person name="Skrede I."/>
            <person name="Drula E."/>
            <person name="Henrissat B."/>
            <person name="Morin E."/>
            <person name="Kohler A."/>
            <person name="Barry K."/>
            <person name="LaButti K."/>
            <person name="Morin E."/>
            <person name="Salamov A."/>
            <person name="Lipzen A."/>
            <person name="Mereny Z."/>
            <person name="Hegedus B."/>
            <person name="Baldrian P."/>
            <person name="Stursova M."/>
            <person name="Weitz H."/>
            <person name="Taylor A."/>
            <person name="Grigoriev I.V."/>
            <person name="Nagy L.G."/>
            <person name="Martin F."/>
            <person name="Kauserud H."/>
        </authorList>
    </citation>
    <scope>NUCLEOTIDE SEQUENCE</scope>
    <source>
        <strain evidence="2">9144</strain>
    </source>
</reference>
<organism evidence="2 3">
    <name type="scientific">Mycena pura</name>
    <dbReference type="NCBI Taxonomy" id="153505"/>
    <lineage>
        <taxon>Eukaryota</taxon>
        <taxon>Fungi</taxon>
        <taxon>Dikarya</taxon>
        <taxon>Basidiomycota</taxon>
        <taxon>Agaricomycotina</taxon>
        <taxon>Agaricomycetes</taxon>
        <taxon>Agaricomycetidae</taxon>
        <taxon>Agaricales</taxon>
        <taxon>Marasmiineae</taxon>
        <taxon>Mycenaceae</taxon>
        <taxon>Mycena</taxon>
    </lineage>
</organism>
<comment type="caution">
    <text evidence="2">The sequence shown here is derived from an EMBL/GenBank/DDBJ whole genome shotgun (WGS) entry which is preliminary data.</text>
</comment>
<feature type="region of interest" description="Disordered" evidence="1">
    <location>
        <begin position="15"/>
        <end position="41"/>
    </location>
</feature>
<evidence type="ECO:0000313" key="3">
    <source>
        <dbReference type="Proteomes" id="UP001219525"/>
    </source>
</evidence>
<accession>A0AAD6VF56</accession>
<evidence type="ECO:0000313" key="2">
    <source>
        <dbReference type="EMBL" id="KAJ7208037.1"/>
    </source>
</evidence>